<reference evidence="2" key="1">
    <citation type="journal article" date="2015" name="Environ. Microbiol.">
        <title>Plasmids from the gut microbiome of cabbage root fly larvae encode SaxA that catalyses the conversion of the plant toxin 2-phenylethyl isothiocyanate.</title>
        <authorList>
            <person name="Welte C.U."/>
            <person name="de Graaf R.M."/>
            <person name="van den Bosch T.J."/>
            <person name="Op den Camp H.J."/>
            <person name="van Dam N.M."/>
            <person name="Jetten M.S."/>
        </authorList>
    </citation>
    <scope>NUCLEOTIDE SEQUENCE</scope>
    <source>
        <plasmid evidence="2">Drgb2</plasmid>
    </source>
</reference>
<reference evidence="2" key="2">
    <citation type="submission" date="2015-07" db="EMBL/GenBank/DDBJ databases">
        <authorList>
            <person name="Welte C."/>
            <person name="de Graaf R."/>
            <person name="van den Bosch T.J.M."/>
            <person name="Op den Camp H."/>
            <person name="van Dam N."/>
            <person name="Jetten M."/>
        </authorList>
    </citation>
    <scope>NUCLEOTIDE SEQUENCE</scope>
    <source>
        <plasmid evidence="2">Drgb2</plasmid>
    </source>
</reference>
<organism evidence="2">
    <name type="scientific">Pectobacterium carotovorum</name>
    <name type="common">Erwinia carotovora</name>
    <dbReference type="NCBI Taxonomy" id="554"/>
    <lineage>
        <taxon>Bacteria</taxon>
        <taxon>Pseudomonadati</taxon>
        <taxon>Pseudomonadota</taxon>
        <taxon>Gammaproteobacteria</taxon>
        <taxon>Enterobacterales</taxon>
        <taxon>Pectobacteriaceae</taxon>
        <taxon>Pectobacterium</taxon>
    </lineage>
</organism>
<protein>
    <submittedName>
        <fullName evidence="2">Uncharacterized protein</fullName>
    </submittedName>
</protein>
<proteinExistence type="predicted"/>
<evidence type="ECO:0000313" key="2">
    <source>
        <dbReference type="EMBL" id="ALG88480.1"/>
    </source>
</evidence>
<keyword evidence="1" id="KW-0472">Membrane</keyword>
<feature type="transmembrane region" description="Helical" evidence="1">
    <location>
        <begin position="12"/>
        <end position="33"/>
    </location>
</feature>
<geneLocation type="plasmid" evidence="2">
    <name>Drgb2</name>
</geneLocation>
<keyword evidence="1" id="KW-0812">Transmembrane</keyword>
<name>A0A0N9NRJ9_PECCA</name>
<dbReference type="EMBL" id="KT351733">
    <property type="protein sequence ID" value="ALG88480.1"/>
    <property type="molecule type" value="Genomic_DNA"/>
</dbReference>
<keyword evidence="1" id="KW-1133">Transmembrane helix</keyword>
<keyword evidence="2" id="KW-0614">Plasmid</keyword>
<evidence type="ECO:0000256" key="1">
    <source>
        <dbReference type="SAM" id="Phobius"/>
    </source>
</evidence>
<accession>A0A0N9NRJ9</accession>
<dbReference type="AlphaFoldDB" id="A0A0N9NRJ9"/>
<sequence>MASLEERLFQFKVMRTFEIINFLIAIVSMSVWGRASLSHHLNILIIFPCCVRQARWLFSFV</sequence>